<organism evidence="1 2">
    <name type="scientific">Candidatus Magnetoglobus multicellularis str. Araruama</name>
    <dbReference type="NCBI Taxonomy" id="890399"/>
    <lineage>
        <taxon>Bacteria</taxon>
        <taxon>Pseudomonadati</taxon>
        <taxon>Thermodesulfobacteriota</taxon>
        <taxon>Desulfobacteria</taxon>
        <taxon>Desulfobacterales</taxon>
        <taxon>Desulfobacteraceae</taxon>
        <taxon>Candidatus Magnetoglobus</taxon>
    </lineage>
</organism>
<dbReference type="EMBL" id="ATBP01002371">
    <property type="protein sequence ID" value="ETR65933.1"/>
    <property type="molecule type" value="Genomic_DNA"/>
</dbReference>
<evidence type="ECO:0000313" key="1">
    <source>
        <dbReference type="EMBL" id="ETR65933.1"/>
    </source>
</evidence>
<dbReference type="Gene3D" id="2.60.40.1120">
    <property type="entry name" value="Carboxypeptidase-like, regulatory domain"/>
    <property type="match status" value="1"/>
</dbReference>
<dbReference type="Proteomes" id="UP000189670">
    <property type="component" value="Unassembled WGS sequence"/>
</dbReference>
<reference evidence="2" key="1">
    <citation type="submission" date="2012-11" db="EMBL/GenBank/DDBJ databases">
        <authorList>
            <person name="Lucero-Rivera Y.E."/>
            <person name="Tovar-Ramirez D."/>
        </authorList>
    </citation>
    <scope>NUCLEOTIDE SEQUENCE [LARGE SCALE GENOMIC DNA]</scope>
    <source>
        <strain evidence="2">Araruama</strain>
    </source>
</reference>
<accession>A0A1V1NTQ6</accession>
<gene>
    <name evidence="1" type="ORF">OMM_13498</name>
</gene>
<protein>
    <submittedName>
        <fullName evidence="1">Uncharacterized protein</fullName>
    </submittedName>
</protein>
<dbReference type="AlphaFoldDB" id="A0A1V1NTQ6"/>
<evidence type="ECO:0000313" key="2">
    <source>
        <dbReference type="Proteomes" id="UP000189670"/>
    </source>
</evidence>
<comment type="caution">
    <text evidence="1">The sequence shown here is derived from an EMBL/GenBank/DDBJ whole genome shotgun (WGS) entry which is preliminary data.</text>
</comment>
<sequence>MPSDGRRRVIITSSTGDNIVVFKENHSFSYYGNVVGLPSDKTIERLTILATALDVSDITSDQRKLLQNQNETKYYMAGIRPGKYQMTAEYPGYLPFNGEVVVRSMEYSPIDIALSLLETLIITI</sequence>
<proteinExistence type="predicted"/>
<name>A0A1V1NTQ6_9BACT</name>